<evidence type="ECO:0000313" key="1">
    <source>
        <dbReference type="EMBL" id="OPJ63252.1"/>
    </source>
</evidence>
<keyword evidence="2" id="KW-1185">Reference proteome</keyword>
<gene>
    <name evidence="1" type="ORF">CLORY_13350</name>
</gene>
<dbReference type="Proteomes" id="UP000190080">
    <property type="component" value="Unassembled WGS sequence"/>
</dbReference>
<accession>A0A1V4ITB3</accession>
<protein>
    <submittedName>
        <fullName evidence="1">Uncharacterized protein</fullName>
    </submittedName>
</protein>
<evidence type="ECO:0000313" key="2">
    <source>
        <dbReference type="Proteomes" id="UP000190080"/>
    </source>
</evidence>
<name>A0A1V4ITB3_9CLOT</name>
<sequence>MGFRDKLTKYYQDSYLKKYGDRLTQVRGNVLSVKVEEKRILWIFYKLKAVLIVKPERSRNIVSCVYSRNKWFKKPKFMAISQGNLVIVQGLKPKKNNSKKHKDSKESITIMNILNLTTKGELYHVDGNVMKNATKVKYKYK</sequence>
<dbReference type="EMBL" id="MZGV01000010">
    <property type="protein sequence ID" value="OPJ63252.1"/>
    <property type="molecule type" value="Genomic_DNA"/>
</dbReference>
<dbReference type="RefSeq" id="WP_079422750.1">
    <property type="nucleotide sequence ID" value="NZ_MZGV01000010.1"/>
</dbReference>
<dbReference type="AlphaFoldDB" id="A0A1V4ITB3"/>
<reference evidence="1 2" key="1">
    <citation type="submission" date="2017-03" db="EMBL/GenBank/DDBJ databases">
        <title>Genome sequence of Clostridium oryzae DSM 28571.</title>
        <authorList>
            <person name="Poehlein A."/>
            <person name="Daniel R."/>
        </authorList>
    </citation>
    <scope>NUCLEOTIDE SEQUENCE [LARGE SCALE GENOMIC DNA]</scope>
    <source>
        <strain evidence="1 2">DSM 28571</strain>
    </source>
</reference>
<organism evidence="1 2">
    <name type="scientific">Clostridium oryzae</name>
    <dbReference type="NCBI Taxonomy" id="1450648"/>
    <lineage>
        <taxon>Bacteria</taxon>
        <taxon>Bacillati</taxon>
        <taxon>Bacillota</taxon>
        <taxon>Clostridia</taxon>
        <taxon>Eubacteriales</taxon>
        <taxon>Clostridiaceae</taxon>
        <taxon>Clostridium</taxon>
    </lineage>
</organism>
<proteinExistence type="predicted"/>
<comment type="caution">
    <text evidence="1">The sequence shown here is derived from an EMBL/GenBank/DDBJ whole genome shotgun (WGS) entry which is preliminary data.</text>
</comment>
<dbReference type="OrthoDB" id="1904661at2"/>